<proteinExistence type="predicted"/>
<dbReference type="EMBL" id="CP063205">
    <property type="protein sequence ID" value="QOS12649.1"/>
    <property type="molecule type" value="Genomic_DNA"/>
</dbReference>
<dbReference type="Proteomes" id="UP000663064">
    <property type="component" value="Chromosome"/>
</dbReference>
<protein>
    <submittedName>
        <fullName evidence="2">Uncharacterized protein</fullName>
    </submittedName>
</protein>
<accession>A0A871BIL9</accession>
<evidence type="ECO:0000313" key="3">
    <source>
        <dbReference type="Proteomes" id="UP000663064"/>
    </source>
</evidence>
<evidence type="ECO:0000313" key="2">
    <source>
        <dbReference type="EMBL" id="QOS12649.1"/>
    </source>
</evidence>
<organism evidence="2 3">
    <name type="scientific">Haloferax gibbonsii</name>
    <dbReference type="NCBI Taxonomy" id="35746"/>
    <lineage>
        <taxon>Archaea</taxon>
        <taxon>Methanobacteriati</taxon>
        <taxon>Methanobacteriota</taxon>
        <taxon>Stenosarchaea group</taxon>
        <taxon>Halobacteria</taxon>
        <taxon>Halobacteriales</taxon>
        <taxon>Haloferacaceae</taxon>
        <taxon>Haloferax</taxon>
    </lineage>
</organism>
<evidence type="ECO:0000256" key="1">
    <source>
        <dbReference type="SAM" id="MobiDB-lite"/>
    </source>
</evidence>
<dbReference type="AlphaFoldDB" id="A0A871BIL9"/>
<reference evidence="2" key="1">
    <citation type="journal article" date="2021" name="Front. Microbiol.">
        <title>Cellular and Genomic Properties of Haloferax gibbonsii LR2-5, the Host of Euryarchaeal Virus HFTV1.</title>
        <authorList>
            <person name="Tittes C."/>
            <person name="Schwarzer S."/>
            <person name="Pfeiffer F."/>
            <person name="Dyall-Smith M."/>
            <person name="Rodriguez-Franco M."/>
            <person name="Oksanen H.M."/>
            <person name="Quax T.E.F."/>
        </authorList>
    </citation>
    <scope>NUCLEOTIDE SEQUENCE</scope>
    <source>
        <strain evidence="2">LR2-5</strain>
    </source>
</reference>
<sequence length="51" mass="5518">MTGRGPAAQPILTAPAVIGSFELPCECRLTDESAEPHTLNVSARESRDREH</sequence>
<feature type="region of interest" description="Disordered" evidence="1">
    <location>
        <begin position="32"/>
        <end position="51"/>
    </location>
</feature>
<name>A0A871BIL9_HALGI</name>
<gene>
    <name evidence="2" type="ORF">HfgLR_12565</name>
</gene>